<keyword evidence="2" id="KW-1185">Reference proteome</keyword>
<protein>
    <submittedName>
        <fullName evidence="1">Putative zinc-or iron-chelating protein</fullName>
    </submittedName>
</protein>
<dbReference type="RefSeq" id="WP_168769474.1">
    <property type="nucleotide sequence ID" value="NZ_QBUD01000006.1"/>
</dbReference>
<evidence type="ECO:0000313" key="1">
    <source>
        <dbReference type="EMBL" id="PUB14214.1"/>
    </source>
</evidence>
<dbReference type="Pfam" id="PF03692">
    <property type="entry name" value="CxxCxxCC"/>
    <property type="match status" value="1"/>
</dbReference>
<comment type="caution">
    <text evidence="1">The sequence shown here is derived from an EMBL/GenBank/DDBJ whole genome shotgun (WGS) entry which is preliminary data.</text>
</comment>
<proteinExistence type="predicted"/>
<name>A0A2T6KFY6_9RHOB</name>
<evidence type="ECO:0000313" key="2">
    <source>
        <dbReference type="Proteomes" id="UP000244523"/>
    </source>
</evidence>
<dbReference type="AlphaFoldDB" id="A0A2T6KFY6"/>
<sequence length="263" mass="27593">MKPTSARAARRLANKAAKAGPVTIADLISRVERAHMKGVSASFESRTKRILLSYLQTAFAHGLPPKDVIGEMANGQAAWRLGMAVRDELLKAPPDAVRNAACQKGCAFCCILTGGEGGLITEVEAERLHAALAPLQGQPDGREWHENACPALDPATRTCRAYDARPMICRSFLSTDASACEQNAAGEEAAGAGLLASHLDYLGVQALSRQVLKGTAQVATYSLARTAGSAVEGKDLAQSLSTARHAPSSLDRACRDGVQAAGM</sequence>
<reference evidence="1 2" key="1">
    <citation type="submission" date="2018-04" db="EMBL/GenBank/DDBJ databases">
        <title>Genomic Encyclopedia of Archaeal and Bacterial Type Strains, Phase II (KMG-II): from individual species to whole genera.</title>
        <authorList>
            <person name="Goeker M."/>
        </authorList>
    </citation>
    <scope>NUCLEOTIDE SEQUENCE [LARGE SCALE GENOMIC DNA]</scope>
    <source>
        <strain evidence="1 2">DSM 29955</strain>
    </source>
</reference>
<organism evidence="1 2">
    <name type="scientific">Yoonia sediminilitoris</name>
    <dbReference type="NCBI Taxonomy" id="1286148"/>
    <lineage>
        <taxon>Bacteria</taxon>
        <taxon>Pseudomonadati</taxon>
        <taxon>Pseudomonadota</taxon>
        <taxon>Alphaproteobacteria</taxon>
        <taxon>Rhodobacterales</taxon>
        <taxon>Paracoccaceae</taxon>
        <taxon>Yoonia</taxon>
    </lineage>
</organism>
<dbReference type="Proteomes" id="UP000244523">
    <property type="component" value="Unassembled WGS sequence"/>
</dbReference>
<accession>A0A2T6KFY6</accession>
<gene>
    <name evidence="1" type="ORF">C8N45_10688</name>
</gene>
<dbReference type="EMBL" id="QBUD01000006">
    <property type="protein sequence ID" value="PUB14214.1"/>
    <property type="molecule type" value="Genomic_DNA"/>
</dbReference>
<dbReference type="InterPro" id="IPR005358">
    <property type="entry name" value="Puta_zinc/iron-chelating_dom"/>
</dbReference>